<gene>
    <name evidence="1" type="ORF">ACFOX0_07060</name>
</gene>
<comment type="caution">
    <text evidence="1">The sequence shown here is derived from an EMBL/GenBank/DDBJ whole genome shotgun (WGS) entry which is preliminary data.</text>
</comment>
<reference evidence="2" key="1">
    <citation type="journal article" date="2019" name="Int. J. Syst. Evol. Microbiol.">
        <title>The Global Catalogue of Microorganisms (GCM) 10K type strain sequencing project: providing services to taxonomists for standard genome sequencing and annotation.</title>
        <authorList>
            <consortium name="The Broad Institute Genomics Platform"/>
            <consortium name="The Broad Institute Genome Sequencing Center for Infectious Disease"/>
            <person name="Wu L."/>
            <person name="Ma J."/>
        </authorList>
    </citation>
    <scope>NUCLEOTIDE SEQUENCE [LARGE SCALE GENOMIC DNA]</scope>
    <source>
        <strain evidence="2">2902at01</strain>
    </source>
</reference>
<evidence type="ECO:0000313" key="1">
    <source>
        <dbReference type="EMBL" id="MFC4105692.1"/>
    </source>
</evidence>
<keyword evidence="2" id="KW-1185">Reference proteome</keyword>
<dbReference type="Proteomes" id="UP001595868">
    <property type="component" value="Unassembled WGS sequence"/>
</dbReference>
<evidence type="ECO:0000313" key="2">
    <source>
        <dbReference type="Proteomes" id="UP001595868"/>
    </source>
</evidence>
<organism evidence="1 2">
    <name type="scientific">Micromonospora zhanjiangensis</name>
    <dbReference type="NCBI Taxonomy" id="1522057"/>
    <lineage>
        <taxon>Bacteria</taxon>
        <taxon>Bacillati</taxon>
        <taxon>Actinomycetota</taxon>
        <taxon>Actinomycetes</taxon>
        <taxon>Micromonosporales</taxon>
        <taxon>Micromonosporaceae</taxon>
        <taxon>Micromonospora</taxon>
    </lineage>
</organism>
<sequence>MMTWEYALLVRRREAEGQRWRLSFFWYGPDGSREDVSAYADTAIALLNRFGAQGWELVSAAEDVNNLEGTTEVHRYHLKRPIREIGPRR</sequence>
<name>A0ABV8KIE2_9ACTN</name>
<dbReference type="RefSeq" id="WP_377542890.1">
    <property type="nucleotide sequence ID" value="NZ_JBHSBN010000003.1"/>
</dbReference>
<evidence type="ECO:0008006" key="3">
    <source>
        <dbReference type="Google" id="ProtNLM"/>
    </source>
</evidence>
<dbReference type="EMBL" id="JBHSBN010000003">
    <property type="protein sequence ID" value="MFC4105692.1"/>
    <property type="molecule type" value="Genomic_DNA"/>
</dbReference>
<proteinExistence type="predicted"/>
<protein>
    <recommendedName>
        <fullName evidence="3">DUF4177 domain-containing protein</fullName>
    </recommendedName>
</protein>
<accession>A0ABV8KIE2</accession>